<comment type="caution">
    <text evidence="2">The sequence shown here is derived from an EMBL/GenBank/DDBJ whole genome shotgun (WGS) entry which is preliminary data.</text>
</comment>
<accession>A0ABT0XN73</accession>
<keyword evidence="3" id="KW-1185">Reference proteome</keyword>
<proteinExistence type="predicted"/>
<dbReference type="EMBL" id="JAMQJY010000003">
    <property type="protein sequence ID" value="MCM2677363.1"/>
    <property type="molecule type" value="Genomic_DNA"/>
</dbReference>
<evidence type="ECO:0000313" key="3">
    <source>
        <dbReference type="Proteomes" id="UP001203665"/>
    </source>
</evidence>
<dbReference type="Proteomes" id="UP001203665">
    <property type="component" value="Unassembled WGS sequence"/>
</dbReference>
<dbReference type="Pfam" id="PF00668">
    <property type="entry name" value="Condensation"/>
    <property type="match status" value="1"/>
</dbReference>
<gene>
    <name evidence="2" type="ORF">NDM98_19260</name>
</gene>
<evidence type="ECO:0000259" key="1">
    <source>
        <dbReference type="Pfam" id="PF00668"/>
    </source>
</evidence>
<dbReference type="InterPro" id="IPR001242">
    <property type="entry name" value="Condensation_dom"/>
</dbReference>
<dbReference type="RefSeq" id="WP_251611071.1">
    <property type="nucleotide sequence ID" value="NZ_JAMQJY010000003.1"/>
</dbReference>
<reference evidence="2" key="1">
    <citation type="submission" date="2022-06" db="EMBL/GenBank/DDBJ databases">
        <title>Alkalicoccobacillus porphyridii sp. nov., isolated from a marine red alga, Porphyridium purpureum and reclassification of Shouchella plakortidis and Shouchella gibsonii as Alkalicoccobacillus plakortidis comb. nov. and Alkalicoccobacillus gibsonii comb. nov.</title>
        <authorList>
            <person name="Kim K.H."/>
            <person name="Lee J.K."/>
            <person name="Han D.M."/>
            <person name="Baek J.H."/>
            <person name="Jeon C.O."/>
        </authorList>
    </citation>
    <scope>NUCLEOTIDE SEQUENCE</scope>
    <source>
        <strain evidence="2">DSM 19153</strain>
    </source>
</reference>
<dbReference type="InterPro" id="IPR023213">
    <property type="entry name" value="CAT-like_dom_sf"/>
</dbReference>
<protein>
    <submittedName>
        <fullName evidence="2">Condensation domain-containing protein</fullName>
    </submittedName>
</protein>
<name>A0ABT0XN73_9BACI</name>
<sequence length="156" mass="17841">MEQISIKQKLTQAQQGIWLAETLGQSGSDFNTAEYVEINGHVQVDVLIEAITQTMMEAEGLYTTFKQETDHVSQILNKPFQPSIDLLDMSKEEDPHEAAFLWMEKSRTETQFSFAEGPLFQLALLKVGEETYYWYLCIHHLVIDGYGYTLLGESHC</sequence>
<dbReference type="Gene3D" id="3.30.559.10">
    <property type="entry name" value="Chloramphenicol acetyltransferase-like domain"/>
    <property type="match status" value="1"/>
</dbReference>
<evidence type="ECO:0000313" key="2">
    <source>
        <dbReference type="EMBL" id="MCM2677363.1"/>
    </source>
</evidence>
<dbReference type="SUPFAM" id="SSF52777">
    <property type="entry name" value="CoA-dependent acyltransferases"/>
    <property type="match status" value="1"/>
</dbReference>
<organism evidence="2 3">
    <name type="scientific">Alkalicoccobacillus plakortidis</name>
    <dbReference type="NCBI Taxonomy" id="444060"/>
    <lineage>
        <taxon>Bacteria</taxon>
        <taxon>Bacillati</taxon>
        <taxon>Bacillota</taxon>
        <taxon>Bacilli</taxon>
        <taxon>Bacillales</taxon>
        <taxon>Bacillaceae</taxon>
        <taxon>Alkalicoccobacillus</taxon>
    </lineage>
</organism>
<feature type="domain" description="Condensation" evidence="1">
    <location>
        <begin position="8"/>
        <end position="153"/>
    </location>
</feature>